<name>A0ABP7YGB9_9FLAO</name>
<accession>A0ABP7YGB9</accession>
<evidence type="ECO:0000313" key="1">
    <source>
        <dbReference type="EMBL" id="GAA4135837.1"/>
    </source>
</evidence>
<gene>
    <name evidence="1" type="ORF">GCM10022250_31730</name>
</gene>
<dbReference type="EMBL" id="BAABAO010000013">
    <property type="protein sequence ID" value="GAA4135837.1"/>
    <property type="molecule type" value="Genomic_DNA"/>
</dbReference>
<sequence length="145" mass="17552">MKEKVLVKDSKGVFLKMFRRKFKNEIEFSEESFFENNKDSSNQYSRIVYVIHNRQELLSFLQENKNSNALVCLFDKQFYRSLVFLEVMNNLILFDELKTSREVLKELKKFFKRRVDSKNEIAGLSNQDYSPIKHQNYYQAMYFLI</sequence>
<keyword evidence="2" id="KW-1185">Reference proteome</keyword>
<comment type="caution">
    <text evidence="1">The sequence shown here is derived from an EMBL/GenBank/DDBJ whole genome shotgun (WGS) entry which is preliminary data.</text>
</comment>
<dbReference type="RefSeq" id="WP_229350418.1">
    <property type="nucleotide sequence ID" value="NZ_BAABAO010000013.1"/>
</dbReference>
<protein>
    <submittedName>
        <fullName evidence="1">Uncharacterized protein</fullName>
    </submittedName>
</protein>
<dbReference type="Proteomes" id="UP001501333">
    <property type="component" value="Unassembled WGS sequence"/>
</dbReference>
<reference evidence="2" key="1">
    <citation type="journal article" date="2019" name="Int. J. Syst. Evol. Microbiol.">
        <title>The Global Catalogue of Microorganisms (GCM) 10K type strain sequencing project: providing services to taxonomists for standard genome sequencing and annotation.</title>
        <authorList>
            <consortium name="The Broad Institute Genomics Platform"/>
            <consortium name="The Broad Institute Genome Sequencing Center for Infectious Disease"/>
            <person name="Wu L."/>
            <person name="Ma J."/>
        </authorList>
    </citation>
    <scope>NUCLEOTIDE SEQUENCE [LARGE SCALE GENOMIC DNA]</scope>
    <source>
        <strain evidence="2">JCM 17386</strain>
    </source>
</reference>
<evidence type="ECO:0000313" key="2">
    <source>
        <dbReference type="Proteomes" id="UP001501333"/>
    </source>
</evidence>
<organism evidence="1 2">
    <name type="scientific">Flavobacterium chungbukense</name>
    <dbReference type="NCBI Taxonomy" id="877464"/>
    <lineage>
        <taxon>Bacteria</taxon>
        <taxon>Pseudomonadati</taxon>
        <taxon>Bacteroidota</taxon>
        <taxon>Flavobacteriia</taxon>
        <taxon>Flavobacteriales</taxon>
        <taxon>Flavobacteriaceae</taxon>
        <taxon>Flavobacterium</taxon>
    </lineage>
</organism>
<proteinExistence type="predicted"/>